<evidence type="ECO:0000313" key="5">
    <source>
        <dbReference type="EMBL" id="CAB4727898.1"/>
    </source>
</evidence>
<dbReference type="PROSITE" id="PS00455">
    <property type="entry name" value="AMP_BINDING"/>
    <property type="match status" value="1"/>
</dbReference>
<reference evidence="6" key="1">
    <citation type="submission" date="2020-05" db="EMBL/GenBank/DDBJ databases">
        <authorList>
            <person name="Chiriac C."/>
            <person name="Salcher M."/>
            <person name="Ghai R."/>
            <person name="Kavagutti S V."/>
        </authorList>
    </citation>
    <scope>NUCLEOTIDE SEQUENCE</scope>
</reference>
<protein>
    <submittedName>
        <fullName evidence="6">Unannotated protein</fullName>
    </submittedName>
</protein>
<dbReference type="InterPro" id="IPR042099">
    <property type="entry name" value="ANL_N_sf"/>
</dbReference>
<sequence length="358" mass="38303">METKSQRGIDRVNPACTIPDLAAQITAALVGNASALGLGDVRSTSCPSNIALVIGTSGTTGMSKEVAFTSNALLSSARASNKYLNAQAGQVWSLFLPLTHIAAVNVILRSMELGTLPIDLRDYEGEYPKVDFTSIVPTQLFRALNGDDRLLRHLQHAQAVLVGGAALSATLRNQAQTQKINVVETYGMTETSGGCIYNGEALEGVEYSINEHGLVQIRGSVMSQTYLNAPELYRLSEGWFITNDLGEVINGKLNILGRADDVIISGGENISLTGIEATLSIRYPEIEFAAFAVNDIQWGHALHLAVVGEINESEILHYLEAALGSASKPKGIHHLESIPLLGIGKTDRKALAKMVGHE</sequence>
<evidence type="ECO:0000313" key="4">
    <source>
        <dbReference type="EMBL" id="CAB4329850.1"/>
    </source>
</evidence>
<feature type="domain" description="AMP-dependent synthetase/ligase" evidence="3">
    <location>
        <begin position="43"/>
        <end position="197"/>
    </location>
</feature>
<dbReference type="Gene3D" id="3.40.50.12780">
    <property type="entry name" value="N-terminal domain of ligase-like"/>
    <property type="match status" value="1"/>
</dbReference>
<dbReference type="InterPro" id="IPR000873">
    <property type="entry name" value="AMP-dep_synth/lig_dom"/>
</dbReference>
<dbReference type="EMBL" id="CAEZYO010000013">
    <property type="protein sequence ID" value="CAB4727898.1"/>
    <property type="molecule type" value="Genomic_DNA"/>
</dbReference>
<proteinExistence type="inferred from homology"/>
<dbReference type="EMBL" id="CAFBRY010000001">
    <property type="protein sequence ID" value="CAB5134351.1"/>
    <property type="molecule type" value="Genomic_DNA"/>
</dbReference>
<dbReference type="PANTHER" id="PTHR43201">
    <property type="entry name" value="ACYL-COA SYNTHETASE"/>
    <property type="match status" value="1"/>
</dbReference>
<dbReference type="AlphaFoldDB" id="A0A6J6Z0V7"/>
<dbReference type="SUPFAM" id="SSF56801">
    <property type="entry name" value="Acetyl-CoA synthetase-like"/>
    <property type="match status" value="1"/>
</dbReference>
<organism evidence="6">
    <name type="scientific">freshwater metagenome</name>
    <dbReference type="NCBI Taxonomy" id="449393"/>
    <lineage>
        <taxon>unclassified sequences</taxon>
        <taxon>metagenomes</taxon>
        <taxon>ecological metagenomes</taxon>
    </lineage>
</organism>
<name>A0A6J6Z0V7_9ZZZZ</name>
<evidence type="ECO:0000313" key="7">
    <source>
        <dbReference type="EMBL" id="CAB5134351.1"/>
    </source>
</evidence>
<evidence type="ECO:0000313" key="6">
    <source>
        <dbReference type="EMBL" id="CAB4814989.1"/>
    </source>
</evidence>
<dbReference type="EMBL" id="CAESAH010000001">
    <property type="protein sequence ID" value="CAB4329850.1"/>
    <property type="molecule type" value="Genomic_DNA"/>
</dbReference>
<evidence type="ECO:0000259" key="3">
    <source>
        <dbReference type="Pfam" id="PF00501"/>
    </source>
</evidence>
<dbReference type="EMBL" id="CAFABC010000002">
    <property type="protein sequence ID" value="CAB4814989.1"/>
    <property type="molecule type" value="Genomic_DNA"/>
</dbReference>
<accession>A0A6J6Z0V7</accession>
<dbReference type="GO" id="GO:0006631">
    <property type="term" value="P:fatty acid metabolic process"/>
    <property type="evidence" value="ECO:0007669"/>
    <property type="project" value="TreeGrafter"/>
</dbReference>
<keyword evidence="2" id="KW-0436">Ligase</keyword>
<evidence type="ECO:0000256" key="1">
    <source>
        <dbReference type="ARBA" id="ARBA00006432"/>
    </source>
</evidence>
<dbReference type="GO" id="GO:0031956">
    <property type="term" value="F:medium-chain fatty acid-CoA ligase activity"/>
    <property type="evidence" value="ECO:0007669"/>
    <property type="project" value="TreeGrafter"/>
</dbReference>
<gene>
    <name evidence="5" type="ORF">UFOPK2731_00628</name>
    <name evidence="6" type="ORF">UFOPK3161_00121</name>
    <name evidence="4" type="ORF">UFOPK3962_00074</name>
    <name evidence="7" type="ORF">UFOPK4427_00073</name>
</gene>
<dbReference type="InterPro" id="IPR020845">
    <property type="entry name" value="AMP-binding_CS"/>
</dbReference>
<dbReference type="Gene3D" id="3.30.300.30">
    <property type="match status" value="1"/>
</dbReference>
<dbReference type="InterPro" id="IPR045851">
    <property type="entry name" value="AMP-bd_C_sf"/>
</dbReference>
<dbReference type="Pfam" id="PF00501">
    <property type="entry name" value="AMP-binding"/>
    <property type="match status" value="1"/>
</dbReference>
<comment type="similarity">
    <text evidence="1">Belongs to the ATP-dependent AMP-binding enzyme family.</text>
</comment>
<dbReference type="PANTHER" id="PTHR43201:SF5">
    <property type="entry name" value="MEDIUM-CHAIN ACYL-COA LIGASE ACSF2, MITOCHONDRIAL"/>
    <property type="match status" value="1"/>
</dbReference>
<evidence type="ECO:0000256" key="2">
    <source>
        <dbReference type="ARBA" id="ARBA00022598"/>
    </source>
</evidence>